<proteinExistence type="predicted"/>
<protein>
    <submittedName>
        <fullName evidence="2">Uncharacterized protein</fullName>
    </submittedName>
</protein>
<organism evidence="2 3">
    <name type="scientific">Trifolium medium</name>
    <dbReference type="NCBI Taxonomy" id="97028"/>
    <lineage>
        <taxon>Eukaryota</taxon>
        <taxon>Viridiplantae</taxon>
        <taxon>Streptophyta</taxon>
        <taxon>Embryophyta</taxon>
        <taxon>Tracheophyta</taxon>
        <taxon>Spermatophyta</taxon>
        <taxon>Magnoliopsida</taxon>
        <taxon>eudicotyledons</taxon>
        <taxon>Gunneridae</taxon>
        <taxon>Pentapetalae</taxon>
        <taxon>rosids</taxon>
        <taxon>fabids</taxon>
        <taxon>Fabales</taxon>
        <taxon>Fabaceae</taxon>
        <taxon>Papilionoideae</taxon>
        <taxon>50 kb inversion clade</taxon>
        <taxon>NPAAA clade</taxon>
        <taxon>Hologalegina</taxon>
        <taxon>IRL clade</taxon>
        <taxon>Trifolieae</taxon>
        <taxon>Trifolium</taxon>
    </lineage>
</organism>
<comment type="caution">
    <text evidence="2">The sequence shown here is derived from an EMBL/GenBank/DDBJ whole genome shotgun (WGS) entry which is preliminary data.</text>
</comment>
<dbReference type="AlphaFoldDB" id="A0A392R9P5"/>
<evidence type="ECO:0000313" key="3">
    <source>
        <dbReference type="Proteomes" id="UP000265520"/>
    </source>
</evidence>
<reference evidence="2 3" key="1">
    <citation type="journal article" date="2018" name="Front. Plant Sci.">
        <title>Red Clover (Trifolium pratense) and Zigzag Clover (T. medium) - A Picture of Genomic Similarities and Differences.</title>
        <authorList>
            <person name="Dluhosova J."/>
            <person name="Istvanek J."/>
            <person name="Nedelnik J."/>
            <person name="Repkova J."/>
        </authorList>
    </citation>
    <scope>NUCLEOTIDE SEQUENCE [LARGE SCALE GENOMIC DNA]</scope>
    <source>
        <strain evidence="3">cv. 10/8</strain>
        <tissue evidence="2">Leaf</tissue>
    </source>
</reference>
<sequence length="26" mass="2925">MKLEASINSRQQLSHQQHDYGAQLAA</sequence>
<accession>A0A392R9P5</accession>
<evidence type="ECO:0000256" key="1">
    <source>
        <dbReference type="SAM" id="MobiDB-lite"/>
    </source>
</evidence>
<feature type="compositionally biased region" description="Polar residues" evidence="1">
    <location>
        <begin position="1"/>
        <end position="15"/>
    </location>
</feature>
<evidence type="ECO:0000313" key="2">
    <source>
        <dbReference type="EMBL" id="MCI32566.1"/>
    </source>
</evidence>
<dbReference type="Proteomes" id="UP000265520">
    <property type="component" value="Unassembled WGS sequence"/>
</dbReference>
<name>A0A392R9P5_9FABA</name>
<keyword evidence="3" id="KW-1185">Reference proteome</keyword>
<feature type="non-terminal residue" evidence="2">
    <location>
        <position position="26"/>
    </location>
</feature>
<dbReference type="EMBL" id="LXQA010196772">
    <property type="protein sequence ID" value="MCI32566.1"/>
    <property type="molecule type" value="Genomic_DNA"/>
</dbReference>
<feature type="region of interest" description="Disordered" evidence="1">
    <location>
        <begin position="1"/>
        <end position="26"/>
    </location>
</feature>